<name>A0A3B0UUK7_9ZZZZ</name>
<dbReference type="GO" id="GO:0005829">
    <property type="term" value="C:cytosol"/>
    <property type="evidence" value="ECO:0007669"/>
    <property type="project" value="TreeGrafter"/>
</dbReference>
<dbReference type="PANTHER" id="PTHR10353:SF36">
    <property type="entry name" value="LP05116P"/>
    <property type="match status" value="1"/>
</dbReference>
<reference evidence="4" key="1">
    <citation type="submission" date="2018-06" db="EMBL/GenBank/DDBJ databases">
        <authorList>
            <person name="Zhirakovskaya E."/>
        </authorList>
    </citation>
    <scope>NUCLEOTIDE SEQUENCE</scope>
</reference>
<proteinExistence type="inferred from homology"/>
<dbReference type="InterPro" id="IPR017853">
    <property type="entry name" value="GH"/>
</dbReference>
<evidence type="ECO:0000256" key="1">
    <source>
        <dbReference type="ARBA" id="ARBA00010838"/>
    </source>
</evidence>
<dbReference type="GO" id="GO:0016052">
    <property type="term" value="P:carbohydrate catabolic process"/>
    <property type="evidence" value="ECO:0007669"/>
    <property type="project" value="TreeGrafter"/>
</dbReference>
<evidence type="ECO:0000256" key="3">
    <source>
        <dbReference type="ARBA" id="ARBA00023295"/>
    </source>
</evidence>
<dbReference type="PROSITE" id="PS00653">
    <property type="entry name" value="GLYCOSYL_HYDROL_F1_2"/>
    <property type="match status" value="1"/>
</dbReference>
<dbReference type="AlphaFoldDB" id="A0A3B0UUK7"/>
<dbReference type="Gene3D" id="3.20.20.80">
    <property type="entry name" value="Glycosidases"/>
    <property type="match status" value="1"/>
</dbReference>
<keyword evidence="2 4" id="KW-0378">Hydrolase</keyword>
<evidence type="ECO:0000256" key="2">
    <source>
        <dbReference type="ARBA" id="ARBA00022801"/>
    </source>
</evidence>
<dbReference type="GO" id="GO:0008706">
    <property type="term" value="F:6-phospho-beta-glucosidase activity"/>
    <property type="evidence" value="ECO:0007669"/>
    <property type="project" value="UniProtKB-EC"/>
</dbReference>
<evidence type="ECO:0000313" key="4">
    <source>
        <dbReference type="EMBL" id="VAW28299.1"/>
    </source>
</evidence>
<dbReference type="EMBL" id="UOET01000218">
    <property type="protein sequence ID" value="VAW28299.1"/>
    <property type="molecule type" value="Genomic_DNA"/>
</dbReference>
<accession>A0A3B0UUK7</accession>
<dbReference type="PANTHER" id="PTHR10353">
    <property type="entry name" value="GLYCOSYL HYDROLASE"/>
    <property type="match status" value="1"/>
</dbReference>
<dbReference type="Pfam" id="PF00232">
    <property type="entry name" value="Glyco_hydro_1"/>
    <property type="match status" value="1"/>
</dbReference>
<dbReference type="InterPro" id="IPR001360">
    <property type="entry name" value="Glyco_hydro_1"/>
</dbReference>
<dbReference type="InterPro" id="IPR033132">
    <property type="entry name" value="GH_1_N_CS"/>
</dbReference>
<dbReference type="SUPFAM" id="SSF51445">
    <property type="entry name" value="(Trans)glycosidases"/>
    <property type="match status" value="1"/>
</dbReference>
<sequence>MSLNLANPKIMNRRQWLRNTTVATGGIILSPYLKAASKLEKWLSPMSKLTKQAFGKNFVWGAACAAYQVEGAWNTDGKGPSIWDEFTHRKHKIERGETGDVATDFYHRYKEDIGLLRQMNFSAFRFSLSWSRIFPKGIGKVNPAGVKFYHNVIDFCLANN</sequence>
<gene>
    <name evidence="4" type="ORF">MNBD_BACTEROID07-1035</name>
</gene>
<organism evidence="4">
    <name type="scientific">hydrothermal vent metagenome</name>
    <dbReference type="NCBI Taxonomy" id="652676"/>
    <lineage>
        <taxon>unclassified sequences</taxon>
        <taxon>metagenomes</taxon>
        <taxon>ecological metagenomes</taxon>
    </lineage>
</organism>
<dbReference type="EC" id="3.2.1.86" evidence="4"/>
<protein>
    <submittedName>
        <fullName evidence="4">6-phospho-beta-glucosidase</fullName>
        <ecNumber evidence="4">3.2.1.86</ecNumber>
    </submittedName>
</protein>
<comment type="similarity">
    <text evidence="1">Belongs to the glycosyl hydrolase 1 family.</text>
</comment>
<keyword evidence="3 4" id="KW-0326">Glycosidase</keyword>
<feature type="non-terminal residue" evidence="4">
    <location>
        <position position="160"/>
    </location>
</feature>